<keyword evidence="2" id="KW-0449">Lipoprotein</keyword>
<dbReference type="EMBL" id="JAEQNE010000001">
    <property type="protein sequence ID" value="MBL0390775.1"/>
    <property type="molecule type" value="Genomic_DNA"/>
</dbReference>
<dbReference type="PANTHER" id="PTHR30203">
    <property type="entry name" value="OUTER MEMBRANE CATION EFFLUX PROTEIN"/>
    <property type="match status" value="1"/>
</dbReference>
<reference evidence="4 5" key="1">
    <citation type="journal article" date="2017" name="Int. J. Syst. Evol. Microbiol.">
        <title>Ramlibacter monticola sp. nov., isolated from forest soil.</title>
        <authorList>
            <person name="Chaudhary D.K."/>
            <person name="Kim J."/>
        </authorList>
    </citation>
    <scope>NUCLEOTIDE SEQUENCE [LARGE SCALE GENOMIC DNA]</scope>
    <source>
        <strain evidence="4 5">KACC 19175</strain>
    </source>
</reference>
<dbReference type="GO" id="GO:0005886">
    <property type="term" value="C:plasma membrane"/>
    <property type="evidence" value="ECO:0007669"/>
    <property type="project" value="UniProtKB-SubCell"/>
</dbReference>
<keyword evidence="2" id="KW-0564">Palmitate</keyword>
<dbReference type="PROSITE" id="PS51257">
    <property type="entry name" value="PROKAR_LIPOPROTEIN"/>
    <property type="match status" value="1"/>
</dbReference>
<comment type="similarity">
    <text evidence="1 2">Belongs to the outer membrane factor (OMF) (TC 1.B.17) family.</text>
</comment>
<comment type="subcellular location">
    <subcellularLocation>
        <location evidence="2">Cell membrane</location>
        <topology evidence="2">Lipid-anchor</topology>
    </subcellularLocation>
</comment>
<dbReference type="PANTHER" id="PTHR30203:SF33">
    <property type="entry name" value="BLR4455 PROTEIN"/>
    <property type="match status" value="1"/>
</dbReference>
<dbReference type="GO" id="GO:0015562">
    <property type="term" value="F:efflux transmembrane transporter activity"/>
    <property type="evidence" value="ECO:0007669"/>
    <property type="project" value="InterPro"/>
</dbReference>
<sequence length="474" mass="50035">MTSRRPVAALRPALLLLVLALGGCASAPTGQPAEPALPAAFRHAAPASAPAATPAATEAWWQVFQDPVLDELQATAAAGNTSLQSAAARLARARALVRGAEAARNPQVGLRAGASRQAGPIENAAGTQGNLFTLLADFSWEADLFGRLQQGVDAARLDAQAQEALLRDTRLLVQANMAQAYFELRALDAERAIVDAAARSWRDTVAITSQRLRTGSVAELELVRAQAELAAIETDGQALQRRRIQLEHALALLTGVPASSFELPPRDWRAPLPAIPPGVPATVLTRRPDIAAALRGVQAAQTRAGLARTAWFPTLTLTASGGSASPDLAQLLQASTRAWGIAGLVGAVLFDGGRREAGILQADADLEAAAVDYREHILVALREVEDQLASVQLLANQSQTATTAVNLGRRATTLAESRYRSGLASQLDVLDARRTELRNERDALQVRSAQYQATVRLIRALGGGWEVAALSSPP</sequence>
<dbReference type="AlphaFoldDB" id="A0A936YZE3"/>
<dbReference type="RefSeq" id="WP_201673355.1">
    <property type="nucleotide sequence ID" value="NZ_JAEQNE010000001.1"/>
</dbReference>
<feature type="chain" id="PRO_5038169721" evidence="2">
    <location>
        <begin position="28"/>
        <end position="474"/>
    </location>
</feature>
<keyword evidence="2" id="KW-0472">Membrane</keyword>
<keyword evidence="3" id="KW-0175">Coiled coil</keyword>
<protein>
    <submittedName>
        <fullName evidence="4">Efflux transporter outer membrane subunit</fullName>
    </submittedName>
</protein>
<evidence type="ECO:0000256" key="2">
    <source>
        <dbReference type="RuleBase" id="RU362097"/>
    </source>
</evidence>
<evidence type="ECO:0000256" key="1">
    <source>
        <dbReference type="ARBA" id="ARBA00007613"/>
    </source>
</evidence>
<name>A0A936YZE3_9BURK</name>
<feature type="coiled-coil region" evidence="3">
    <location>
        <begin position="427"/>
        <end position="454"/>
    </location>
</feature>
<organism evidence="4 5">
    <name type="scientific">Ramlibacter monticola</name>
    <dbReference type="NCBI Taxonomy" id="1926872"/>
    <lineage>
        <taxon>Bacteria</taxon>
        <taxon>Pseudomonadati</taxon>
        <taxon>Pseudomonadota</taxon>
        <taxon>Betaproteobacteria</taxon>
        <taxon>Burkholderiales</taxon>
        <taxon>Comamonadaceae</taxon>
        <taxon>Ramlibacter</taxon>
    </lineage>
</organism>
<dbReference type="SUPFAM" id="SSF56954">
    <property type="entry name" value="Outer membrane efflux proteins (OEP)"/>
    <property type="match status" value="1"/>
</dbReference>
<dbReference type="Pfam" id="PF02321">
    <property type="entry name" value="OEP"/>
    <property type="match status" value="2"/>
</dbReference>
<keyword evidence="2" id="KW-0812">Transmembrane</keyword>
<keyword evidence="2" id="KW-1134">Transmembrane beta strand</keyword>
<proteinExistence type="inferred from homology"/>
<dbReference type="Proteomes" id="UP000599109">
    <property type="component" value="Unassembled WGS sequence"/>
</dbReference>
<dbReference type="Gene3D" id="2.20.200.10">
    <property type="entry name" value="Outer membrane efflux proteins (OEP)"/>
    <property type="match status" value="1"/>
</dbReference>
<evidence type="ECO:0000313" key="5">
    <source>
        <dbReference type="Proteomes" id="UP000599109"/>
    </source>
</evidence>
<evidence type="ECO:0000256" key="3">
    <source>
        <dbReference type="SAM" id="Coils"/>
    </source>
</evidence>
<comment type="caution">
    <text evidence="4">The sequence shown here is derived from an EMBL/GenBank/DDBJ whole genome shotgun (WGS) entry which is preliminary data.</text>
</comment>
<dbReference type="InterPro" id="IPR003423">
    <property type="entry name" value="OMP_efflux"/>
</dbReference>
<gene>
    <name evidence="4" type="ORF">JJ685_06410</name>
</gene>
<dbReference type="NCBIfam" id="TIGR01845">
    <property type="entry name" value="outer_NodT"/>
    <property type="match status" value="1"/>
</dbReference>
<keyword evidence="5" id="KW-1185">Reference proteome</keyword>
<dbReference type="InterPro" id="IPR010131">
    <property type="entry name" value="MdtP/NodT-like"/>
</dbReference>
<evidence type="ECO:0000313" key="4">
    <source>
        <dbReference type="EMBL" id="MBL0390775.1"/>
    </source>
</evidence>
<dbReference type="Gene3D" id="1.20.1600.10">
    <property type="entry name" value="Outer membrane efflux proteins (OEP)"/>
    <property type="match status" value="1"/>
</dbReference>
<feature type="signal peptide" evidence="2">
    <location>
        <begin position="1"/>
        <end position="27"/>
    </location>
</feature>
<keyword evidence="2" id="KW-0732">Signal</keyword>
<accession>A0A936YZE3</accession>